<organism evidence="5 6">
    <name type="scientific">Ceratodon purpureus</name>
    <name type="common">Fire moss</name>
    <name type="synonym">Dicranum purpureum</name>
    <dbReference type="NCBI Taxonomy" id="3225"/>
    <lineage>
        <taxon>Eukaryota</taxon>
        <taxon>Viridiplantae</taxon>
        <taxon>Streptophyta</taxon>
        <taxon>Embryophyta</taxon>
        <taxon>Bryophyta</taxon>
        <taxon>Bryophytina</taxon>
        <taxon>Bryopsida</taxon>
        <taxon>Dicranidae</taxon>
        <taxon>Pseudoditrichales</taxon>
        <taxon>Ditrichaceae</taxon>
        <taxon>Ceratodon</taxon>
    </lineage>
</organism>
<name>A0A8T0GRW5_CERPU</name>
<dbReference type="SUPFAM" id="SSF52540">
    <property type="entry name" value="P-loop containing nucleoside triphosphate hydrolases"/>
    <property type="match status" value="1"/>
</dbReference>
<evidence type="ECO:0000256" key="1">
    <source>
        <dbReference type="SAM" id="MobiDB-lite"/>
    </source>
</evidence>
<dbReference type="Pfam" id="PF22942">
    <property type="entry name" value="DUF7025"/>
    <property type="match status" value="1"/>
</dbReference>
<feature type="compositionally biased region" description="Basic residues" evidence="1">
    <location>
        <begin position="131"/>
        <end position="141"/>
    </location>
</feature>
<evidence type="ECO:0000313" key="5">
    <source>
        <dbReference type="EMBL" id="KAG0559702.1"/>
    </source>
</evidence>
<dbReference type="Gene3D" id="3.40.50.300">
    <property type="entry name" value="P-loop containing nucleotide triphosphate hydrolases"/>
    <property type="match status" value="1"/>
</dbReference>
<evidence type="ECO:0008006" key="7">
    <source>
        <dbReference type="Google" id="ProtNLM"/>
    </source>
</evidence>
<proteinExistence type="predicted"/>
<gene>
    <name evidence="5" type="ORF">KC19_10G124600</name>
</gene>
<feature type="domain" description="DUF7025" evidence="4">
    <location>
        <begin position="277"/>
        <end position="370"/>
    </location>
</feature>
<dbReference type="GO" id="GO:0016887">
    <property type="term" value="F:ATP hydrolysis activity"/>
    <property type="evidence" value="ECO:0007669"/>
    <property type="project" value="InterPro"/>
</dbReference>
<feature type="transmembrane region" description="Helical" evidence="2">
    <location>
        <begin position="12"/>
        <end position="36"/>
    </location>
</feature>
<evidence type="ECO:0000259" key="3">
    <source>
        <dbReference type="Pfam" id="PF00004"/>
    </source>
</evidence>
<evidence type="ECO:0000256" key="2">
    <source>
        <dbReference type="SAM" id="Phobius"/>
    </source>
</evidence>
<protein>
    <recommendedName>
        <fullName evidence="7">AAA+ ATPase domain-containing protein</fullName>
    </recommendedName>
</protein>
<reference evidence="5" key="1">
    <citation type="submission" date="2020-06" db="EMBL/GenBank/DDBJ databases">
        <title>WGS assembly of Ceratodon purpureus strain R40.</title>
        <authorList>
            <person name="Carey S.B."/>
            <person name="Jenkins J."/>
            <person name="Shu S."/>
            <person name="Lovell J.T."/>
            <person name="Sreedasyam A."/>
            <person name="Maumus F."/>
            <person name="Tiley G.P."/>
            <person name="Fernandez-Pozo N."/>
            <person name="Barry K."/>
            <person name="Chen C."/>
            <person name="Wang M."/>
            <person name="Lipzen A."/>
            <person name="Daum C."/>
            <person name="Saski C.A."/>
            <person name="Payton A.C."/>
            <person name="Mcbreen J.C."/>
            <person name="Conrad R.E."/>
            <person name="Kollar L.M."/>
            <person name="Olsson S."/>
            <person name="Huttunen S."/>
            <person name="Landis J.B."/>
            <person name="Wickett N.J."/>
            <person name="Johnson M.G."/>
            <person name="Rensing S.A."/>
            <person name="Grimwood J."/>
            <person name="Schmutz J."/>
            <person name="Mcdaniel S.F."/>
        </authorList>
    </citation>
    <scope>NUCLEOTIDE SEQUENCE</scope>
    <source>
        <strain evidence="5">R40</strain>
    </source>
</reference>
<dbReference type="InterPro" id="IPR027417">
    <property type="entry name" value="P-loop_NTPase"/>
</dbReference>
<keyword evidence="2" id="KW-0812">Transmembrane</keyword>
<dbReference type="InterPro" id="IPR003959">
    <property type="entry name" value="ATPase_AAA_core"/>
</dbReference>
<dbReference type="PANTHER" id="PTHR46411:SF3">
    <property type="entry name" value="AAA+ ATPASE DOMAIN-CONTAINING PROTEIN"/>
    <property type="match status" value="1"/>
</dbReference>
<dbReference type="PANTHER" id="PTHR46411">
    <property type="entry name" value="FAMILY ATPASE, PUTATIVE-RELATED"/>
    <property type="match status" value="1"/>
</dbReference>
<feature type="region of interest" description="Disordered" evidence="1">
    <location>
        <begin position="58"/>
        <end position="141"/>
    </location>
</feature>
<dbReference type="Proteomes" id="UP000822688">
    <property type="component" value="Chromosome 10"/>
</dbReference>
<dbReference type="InterPro" id="IPR054289">
    <property type="entry name" value="DUF7025"/>
</dbReference>
<dbReference type="EMBL" id="CM026431">
    <property type="protein sequence ID" value="KAG0559702.1"/>
    <property type="molecule type" value="Genomic_DNA"/>
</dbReference>
<comment type="caution">
    <text evidence="5">The sequence shown here is derived from an EMBL/GenBank/DDBJ whole genome shotgun (WGS) entry which is preliminary data.</text>
</comment>
<keyword evidence="2" id="KW-1133">Transmembrane helix</keyword>
<dbReference type="Pfam" id="PF00004">
    <property type="entry name" value="AAA"/>
    <property type="match status" value="1"/>
</dbReference>
<evidence type="ECO:0000313" key="6">
    <source>
        <dbReference type="Proteomes" id="UP000822688"/>
    </source>
</evidence>
<dbReference type="CDD" id="cd19481">
    <property type="entry name" value="RecA-like_protease"/>
    <property type="match status" value="1"/>
</dbReference>
<sequence length="803" mass="90246">MSSAMDSGLAATWIITIACAILASVGVGLFVAVGAYKIGKLAGKLKKVEEKAGVVAPVGSTDVTTPAPSAVKEGGATSDPKKEESDGSDDEDSDSDEEKESGSEEEEEEEKKKPRKGVKGAKGASGSGEKKGKKKTKEVKKKVKDDDWEWPVYDTWWSDVTYRMERKLRAKEKKGKPNSAPFEVTYEQRKGWPDEVTIKLRSKPLIQVAKKCLSKHSEALIIDEPHIDGQVMFHALNSFREIYQSMPEDNTALGRHHLKHLIRFLETEYKDTIVHVERMRRERNVTWALMWAFLPKDQEVYYKCDMTGQTLKGIVSFHYYYENMQGKHLRVFLKARNYNGRKYINCVVKVTIDEFRNEKSFEGIGICPFNILEESEVSQLEDVFLHNGRKFYNIVSQGSYYMQYEGPRLRMVLVNTCWQLKKQKADGRVMVDLLSFARMNPGYPLENAEPAKSCSPGGLTCGDQEMPSDEDLRLAPAIVYGFSFSNKQWGGFDVNGFSEIQFDDQAFDRDLVLSDPSRKQMLLALVSEYLRSPGDGDEVVQKLDPISNKGDGCIFLCYGPPGTGKTLTAESMAEKLHRPLWSISVFELGTNAKELETNLIEILDIASQWRAVLLLDEADIYMEKRTSQGDPKRTAMTAIFLRLLEYYRGVLFLTTNRVASFDDAFCSRISMFLRYHRLAGAQREAVWSNLFAKAGIPEPDLGPFLETQLNGREIRNTIRIAQTWAKSSGESLTTGHVLEVVNMLGEFRQDLEGAIRDESDTRSISRALAKVRSLKASGNGSDSDLNGNFVKVASTNDNDDDAI</sequence>
<evidence type="ECO:0000259" key="4">
    <source>
        <dbReference type="Pfam" id="PF22942"/>
    </source>
</evidence>
<dbReference type="AlphaFoldDB" id="A0A8T0GRW5"/>
<keyword evidence="6" id="KW-1185">Reference proteome</keyword>
<dbReference type="GO" id="GO:0005524">
    <property type="term" value="F:ATP binding"/>
    <property type="evidence" value="ECO:0007669"/>
    <property type="project" value="InterPro"/>
</dbReference>
<feature type="domain" description="ATPase AAA-type core" evidence="3">
    <location>
        <begin position="556"/>
        <end position="673"/>
    </location>
</feature>
<feature type="compositionally biased region" description="Acidic residues" evidence="1">
    <location>
        <begin position="86"/>
        <end position="109"/>
    </location>
</feature>
<keyword evidence="2" id="KW-0472">Membrane</keyword>
<accession>A0A8T0GRW5</accession>